<gene>
    <name evidence="2" type="ORF">AFR_22900</name>
</gene>
<keyword evidence="1" id="KW-0479">Metal-binding</keyword>
<dbReference type="OrthoDB" id="9785695at2"/>
<reference evidence="2 3" key="1">
    <citation type="journal article" date="2014" name="J. Biotechnol.">
        <title>Complete genome sequence of the actinobacterium Actinoplanes friuliensis HAG 010964, producer of the lipopeptide antibiotic friulimycin.</title>
        <authorList>
            <person name="Ruckert C."/>
            <person name="Szczepanowski R."/>
            <person name="Albersmeier A."/>
            <person name="Goesmann A."/>
            <person name="Fischer N."/>
            <person name="Steinkamper A."/>
            <person name="Puhler A."/>
            <person name="Biener R."/>
            <person name="Schwartz D."/>
            <person name="Kalinowski J."/>
        </authorList>
    </citation>
    <scope>NUCLEOTIDE SEQUENCE [LARGE SCALE GENOMIC DNA]</scope>
    <source>
        <strain evidence="2 3">DSM 7358</strain>
    </source>
</reference>
<organism evidence="2 3">
    <name type="scientific">Actinoplanes friuliensis DSM 7358</name>
    <dbReference type="NCBI Taxonomy" id="1246995"/>
    <lineage>
        <taxon>Bacteria</taxon>
        <taxon>Bacillati</taxon>
        <taxon>Actinomycetota</taxon>
        <taxon>Actinomycetes</taxon>
        <taxon>Micromonosporales</taxon>
        <taxon>Micromonosporaceae</taxon>
        <taxon>Actinoplanes</taxon>
    </lineage>
</organism>
<accession>U5W4D3</accession>
<feature type="binding site" evidence="1">
    <location>
        <position position="82"/>
    </location>
    <ligand>
        <name>Mg(2+)</name>
        <dbReference type="ChEBI" id="CHEBI:18420"/>
        <label>1</label>
        <note>catalytic</note>
    </ligand>
</feature>
<name>U5W4D3_9ACTN</name>
<dbReference type="AlphaFoldDB" id="U5W4D3"/>
<dbReference type="Gene3D" id="3.30.540.10">
    <property type="entry name" value="Fructose-1,6-Bisphosphatase, subunit A, domain 1"/>
    <property type="match status" value="1"/>
</dbReference>
<dbReference type="HOGENOM" id="CLU_044118_0_2_11"/>
<dbReference type="RefSeq" id="WP_023363356.1">
    <property type="nucleotide sequence ID" value="NC_022657.1"/>
</dbReference>
<dbReference type="STRING" id="1246995.AFR_22900"/>
<keyword evidence="1" id="KW-0460">Magnesium</keyword>
<evidence type="ECO:0000313" key="3">
    <source>
        <dbReference type="Proteomes" id="UP000017746"/>
    </source>
</evidence>
<protein>
    <submittedName>
        <fullName evidence="2">Myo-inositol-1(Or 4)-monophosphatase</fullName>
    </submittedName>
</protein>
<dbReference type="Proteomes" id="UP000017746">
    <property type="component" value="Chromosome"/>
</dbReference>
<dbReference type="GO" id="GO:0007165">
    <property type="term" value="P:signal transduction"/>
    <property type="evidence" value="ECO:0007669"/>
    <property type="project" value="TreeGrafter"/>
</dbReference>
<dbReference type="PANTHER" id="PTHR20854:SF4">
    <property type="entry name" value="INOSITOL-1-MONOPHOSPHATASE-RELATED"/>
    <property type="match status" value="1"/>
</dbReference>
<dbReference type="eggNOG" id="COG0483">
    <property type="taxonomic scope" value="Bacteria"/>
</dbReference>
<dbReference type="KEGG" id="afs:AFR_22900"/>
<dbReference type="Gene3D" id="3.40.190.80">
    <property type="match status" value="1"/>
</dbReference>
<sequence length="259" mass="27277">MTTLLQDVEIVVKEAGAHLLRRYSAGSRQDSFEDIVSSVRANDSAVLAILRPGLTAARPDAGWVDDEHASGPMPAGEWWVVDPVGGNVNTIHGLRDWNIGVTLVRDQQPVLAVLYSPLGDELYTAEAGAGAYLNGVRLTTSAKTGLDAALVGTGQAKPGLDPRNAALLGASVTAMLQAALYVRVSVPVTHQLSQVAAGRMDLHWQFDNVRSHLAGLLLIKEAGGVVTDLDGRPWDLTSEHYLAATPGLHAAALKVLAGS</sequence>
<dbReference type="InterPro" id="IPR000760">
    <property type="entry name" value="Inositol_monophosphatase-like"/>
</dbReference>
<evidence type="ECO:0000256" key="1">
    <source>
        <dbReference type="PIRSR" id="PIRSR600760-2"/>
    </source>
</evidence>
<keyword evidence="3" id="KW-1185">Reference proteome</keyword>
<dbReference type="Pfam" id="PF00459">
    <property type="entry name" value="Inositol_P"/>
    <property type="match status" value="1"/>
</dbReference>
<dbReference type="PATRIC" id="fig|1246995.3.peg.4641"/>
<proteinExistence type="predicted"/>
<dbReference type="GO" id="GO:0046872">
    <property type="term" value="F:metal ion binding"/>
    <property type="evidence" value="ECO:0007669"/>
    <property type="project" value="UniProtKB-KW"/>
</dbReference>
<dbReference type="PRINTS" id="PR00377">
    <property type="entry name" value="IMPHPHTASES"/>
</dbReference>
<dbReference type="SUPFAM" id="SSF56655">
    <property type="entry name" value="Carbohydrate phosphatase"/>
    <property type="match status" value="1"/>
</dbReference>
<dbReference type="EMBL" id="CP006272">
    <property type="protein sequence ID" value="AGZ42850.1"/>
    <property type="molecule type" value="Genomic_DNA"/>
</dbReference>
<evidence type="ECO:0000313" key="2">
    <source>
        <dbReference type="EMBL" id="AGZ42850.1"/>
    </source>
</evidence>
<dbReference type="GO" id="GO:0006020">
    <property type="term" value="P:inositol metabolic process"/>
    <property type="evidence" value="ECO:0007669"/>
    <property type="project" value="TreeGrafter"/>
</dbReference>
<dbReference type="GO" id="GO:0008934">
    <property type="term" value="F:inositol monophosphate 1-phosphatase activity"/>
    <property type="evidence" value="ECO:0007669"/>
    <property type="project" value="TreeGrafter"/>
</dbReference>
<dbReference type="PANTHER" id="PTHR20854">
    <property type="entry name" value="INOSITOL MONOPHOSPHATASE"/>
    <property type="match status" value="1"/>
</dbReference>
<comment type="cofactor">
    <cofactor evidence="1">
        <name>Mg(2+)</name>
        <dbReference type="ChEBI" id="CHEBI:18420"/>
    </cofactor>
</comment>